<evidence type="ECO:0000313" key="1">
    <source>
        <dbReference type="Proteomes" id="UP000887580"/>
    </source>
</evidence>
<reference evidence="2" key="1">
    <citation type="submission" date="2022-11" db="UniProtKB">
        <authorList>
            <consortium name="WormBaseParasite"/>
        </authorList>
    </citation>
    <scope>IDENTIFICATION</scope>
</reference>
<name>A0AC35GRP4_9BILA</name>
<dbReference type="WBParaSite" id="PS1159_v2.g7844.t1">
    <property type="protein sequence ID" value="PS1159_v2.g7844.t1"/>
    <property type="gene ID" value="PS1159_v2.g7844"/>
</dbReference>
<accession>A0AC35GRP4</accession>
<dbReference type="Proteomes" id="UP000887580">
    <property type="component" value="Unplaced"/>
</dbReference>
<organism evidence="1 2">
    <name type="scientific">Panagrolaimus sp. PS1159</name>
    <dbReference type="NCBI Taxonomy" id="55785"/>
    <lineage>
        <taxon>Eukaryota</taxon>
        <taxon>Metazoa</taxon>
        <taxon>Ecdysozoa</taxon>
        <taxon>Nematoda</taxon>
        <taxon>Chromadorea</taxon>
        <taxon>Rhabditida</taxon>
        <taxon>Tylenchina</taxon>
        <taxon>Panagrolaimomorpha</taxon>
        <taxon>Panagrolaimoidea</taxon>
        <taxon>Panagrolaimidae</taxon>
        <taxon>Panagrolaimus</taxon>
    </lineage>
</organism>
<protein>
    <submittedName>
        <fullName evidence="2">Uncharacterized protein</fullName>
    </submittedName>
</protein>
<proteinExistence type="predicted"/>
<sequence length="126" mass="14891">MIKIYRPINDTWVITTENFQKLFDLIVTPTGSYRMVRKRDITKFSTIFEDIHYGLRFGFSNLNDGFYLDFSFYAGRASANIQISFENTEITYIFEDHSTQKRTHSFPSFDEQKMFVNGKLEIKIKG</sequence>
<evidence type="ECO:0000313" key="2">
    <source>
        <dbReference type="WBParaSite" id="PS1159_v2.g7844.t1"/>
    </source>
</evidence>